<reference evidence="2 3" key="1">
    <citation type="submission" date="2020-02" db="EMBL/GenBank/DDBJ databases">
        <title>Draft genome sequence of Haematococcus lacustris strain NIES-144.</title>
        <authorList>
            <person name="Morimoto D."/>
            <person name="Nakagawa S."/>
            <person name="Yoshida T."/>
            <person name="Sawayama S."/>
        </authorList>
    </citation>
    <scope>NUCLEOTIDE SEQUENCE [LARGE SCALE GENOMIC DNA]</scope>
    <source>
        <strain evidence="2 3">NIES-144</strain>
    </source>
</reference>
<organism evidence="2 3">
    <name type="scientific">Haematococcus lacustris</name>
    <name type="common">Green alga</name>
    <name type="synonym">Haematococcus pluvialis</name>
    <dbReference type="NCBI Taxonomy" id="44745"/>
    <lineage>
        <taxon>Eukaryota</taxon>
        <taxon>Viridiplantae</taxon>
        <taxon>Chlorophyta</taxon>
        <taxon>core chlorophytes</taxon>
        <taxon>Chlorophyceae</taxon>
        <taxon>CS clade</taxon>
        <taxon>Chlamydomonadales</taxon>
        <taxon>Haematococcaceae</taxon>
        <taxon>Haematococcus</taxon>
    </lineage>
</organism>
<dbReference type="AlphaFoldDB" id="A0A699ZL53"/>
<proteinExistence type="predicted"/>
<accession>A0A699ZL53</accession>
<name>A0A699ZL53_HAELA</name>
<feature type="region of interest" description="Disordered" evidence="1">
    <location>
        <begin position="21"/>
        <end position="48"/>
    </location>
</feature>
<keyword evidence="3" id="KW-1185">Reference proteome</keyword>
<protein>
    <submittedName>
        <fullName evidence="2">Hflx-type G domain-containing protein</fullName>
    </submittedName>
</protein>
<dbReference type="Proteomes" id="UP000485058">
    <property type="component" value="Unassembled WGS sequence"/>
</dbReference>
<gene>
    <name evidence="2" type="ORF">HaLaN_16187</name>
</gene>
<evidence type="ECO:0000313" key="3">
    <source>
        <dbReference type="Proteomes" id="UP000485058"/>
    </source>
</evidence>
<evidence type="ECO:0000313" key="2">
    <source>
        <dbReference type="EMBL" id="GFH19268.1"/>
    </source>
</evidence>
<dbReference type="EMBL" id="BLLF01001433">
    <property type="protein sequence ID" value="GFH19268.1"/>
    <property type="molecule type" value="Genomic_DNA"/>
</dbReference>
<comment type="caution">
    <text evidence="2">The sequence shown here is derived from an EMBL/GenBank/DDBJ whole genome shotgun (WGS) entry which is preliminary data.</text>
</comment>
<sequence length="81" mass="8350">MDDPNDDRERVFLVGVEIRSSSAGSKGSGTAVAGAAASEARSGGRPARATYTLDDSLEELGRLADTAGLKRAGTREGKLQV</sequence>
<evidence type="ECO:0000256" key="1">
    <source>
        <dbReference type="SAM" id="MobiDB-lite"/>
    </source>
</evidence>